<dbReference type="Proteomes" id="UP001301769">
    <property type="component" value="Unassembled WGS sequence"/>
</dbReference>
<reference evidence="2" key="1">
    <citation type="journal article" date="2023" name="Mol. Phylogenet. Evol.">
        <title>Genome-scale phylogeny and comparative genomics of the fungal order Sordariales.</title>
        <authorList>
            <person name="Hensen N."/>
            <person name="Bonometti L."/>
            <person name="Westerberg I."/>
            <person name="Brannstrom I.O."/>
            <person name="Guillou S."/>
            <person name="Cros-Aarteil S."/>
            <person name="Calhoun S."/>
            <person name="Haridas S."/>
            <person name="Kuo A."/>
            <person name="Mondo S."/>
            <person name="Pangilinan J."/>
            <person name="Riley R."/>
            <person name="LaButti K."/>
            <person name="Andreopoulos B."/>
            <person name="Lipzen A."/>
            <person name="Chen C."/>
            <person name="Yan M."/>
            <person name="Daum C."/>
            <person name="Ng V."/>
            <person name="Clum A."/>
            <person name="Steindorff A."/>
            <person name="Ohm R.A."/>
            <person name="Martin F."/>
            <person name="Silar P."/>
            <person name="Natvig D.O."/>
            <person name="Lalanne C."/>
            <person name="Gautier V."/>
            <person name="Ament-Velasquez S.L."/>
            <person name="Kruys A."/>
            <person name="Hutchinson M.I."/>
            <person name="Powell A.J."/>
            <person name="Barry K."/>
            <person name="Miller A.N."/>
            <person name="Grigoriev I.V."/>
            <person name="Debuchy R."/>
            <person name="Gladieux P."/>
            <person name="Hiltunen Thoren M."/>
            <person name="Johannesson H."/>
        </authorList>
    </citation>
    <scope>NUCLEOTIDE SEQUENCE</scope>
    <source>
        <strain evidence="2">PSN293</strain>
    </source>
</reference>
<comment type="caution">
    <text evidence="2">The sequence shown here is derived from an EMBL/GenBank/DDBJ whole genome shotgun (WGS) entry which is preliminary data.</text>
</comment>
<dbReference type="InterPro" id="IPR050317">
    <property type="entry name" value="Plant_Fungal_Acyltransferase"/>
</dbReference>
<evidence type="ECO:0000313" key="2">
    <source>
        <dbReference type="EMBL" id="KAK4214347.1"/>
    </source>
</evidence>
<dbReference type="EMBL" id="MU858095">
    <property type="protein sequence ID" value="KAK4214347.1"/>
    <property type="molecule type" value="Genomic_DNA"/>
</dbReference>
<organism evidence="2 3">
    <name type="scientific">Rhypophila decipiens</name>
    <dbReference type="NCBI Taxonomy" id="261697"/>
    <lineage>
        <taxon>Eukaryota</taxon>
        <taxon>Fungi</taxon>
        <taxon>Dikarya</taxon>
        <taxon>Ascomycota</taxon>
        <taxon>Pezizomycotina</taxon>
        <taxon>Sordariomycetes</taxon>
        <taxon>Sordariomycetidae</taxon>
        <taxon>Sordariales</taxon>
        <taxon>Naviculisporaceae</taxon>
        <taxon>Rhypophila</taxon>
    </lineage>
</organism>
<evidence type="ECO:0000256" key="1">
    <source>
        <dbReference type="ARBA" id="ARBA00022679"/>
    </source>
</evidence>
<accession>A0AAN6YE19</accession>
<name>A0AAN6YE19_9PEZI</name>
<dbReference type="Gene3D" id="3.30.559.10">
    <property type="entry name" value="Chloramphenicol acetyltransferase-like domain"/>
    <property type="match status" value="2"/>
</dbReference>
<dbReference type="PANTHER" id="PTHR31642">
    <property type="entry name" value="TRICHOTHECENE 3-O-ACETYLTRANSFERASE"/>
    <property type="match status" value="1"/>
</dbReference>
<dbReference type="AlphaFoldDB" id="A0AAN6YE19"/>
<gene>
    <name evidence="2" type="ORF">QBC37DRAFT_284027</name>
</gene>
<evidence type="ECO:0008006" key="4">
    <source>
        <dbReference type="Google" id="ProtNLM"/>
    </source>
</evidence>
<keyword evidence="1" id="KW-0808">Transferase</keyword>
<dbReference type="InterPro" id="IPR023213">
    <property type="entry name" value="CAT-like_dom_sf"/>
</dbReference>
<proteinExistence type="predicted"/>
<evidence type="ECO:0000313" key="3">
    <source>
        <dbReference type="Proteomes" id="UP001301769"/>
    </source>
</evidence>
<reference evidence="2" key="2">
    <citation type="submission" date="2023-05" db="EMBL/GenBank/DDBJ databases">
        <authorList>
            <consortium name="Lawrence Berkeley National Laboratory"/>
            <person name="Steindorff A."/>
            <person name="Hensen N."/>
            <person name="Bonometti L."/>
            <person name="Westerberg I."/>
            <person name="Brannstrom I.O."/>
            <person name="Guillou S."/>
            <person name="Cros-Aarteil S."/>
            <person name="Calhoun S."/>
            <person name="Haridas S."/>
            <person name="Kuo A."/>
            <person name="Mondo S."/>
            <person name="Pangilinan J."/>
            <person name="Riley R."/>
            <person name="Labutti K."/>
            <person name="Andreopoulos B."/>
            <person name="Lipzen A."/>
            <person name="Chen C."/>
            <person name="Yanf M."/>
            <person name="Daum C."/>
            <person name="Ng V."/>
            <person name="Clum A."/>
            <person name="Ohm R."/>
            <person name="Martin F."/>
            <person name="Silar P."/>
            <person name="Natvig D."/>
            <person name="Lalanne C."/>
            <person name="Gautier V."/>
            <person name="Ament-Velasquez S.L."/>
            <person name="Kruys A."/>
            <person name="Hutchinson M.I."/>
            <person name="Powell A.J."/>
            <person name="Barry K."/>
            <person name="Miller A.N."/>
            <person name="Grigoriev I.V."/>
            <person name="Debuchy R."/>
            <person name="Gladieux P."/>
            <person name="Thoren M.H."/>
            <person name="Johannesson H."/>
        </authorList>
    </citation>
    <scope>NUCLEOTIDE SEQUENCE</scope>
    <source>
        <strain evidence="2">PSN293</strain>
    </source>
</reference>
<dbReference type="PANTHER" id="PTHR31642:SF310">
    <property type="entry name" value="FATTY ALCOHOL:CAFFEOYL-COA ACYLTRANSFERASE"/>
    <property type="match status" value="1"/>
</dbReference>
<sequence length="491" mass="53397">MTLTEKKILHLNALDHLPPPNYAQSVIYLSLNPSISPKDAFVVLQAGLRRTFQQLPWLSGKVQPVSENDPSSLEVRFGQPYPADNEGLPQFRFNELDDGITYEDLRESGFHPTAFPDESLTWAPFMPDVKNGSHVFVAQANFLPGACLLTSAICHSVGDGIAVNSIVKIWAENCHLFQRELPVEALSSDLSNHYLLDQIASEAKHSHQNDSIPTDTWSLLGLAPPNDTSNSQPHSNPNPNSIKPELKACLFYIPSDKVSCLRTDCQASSTEDLTLTDAISALIWRSLLRARLSAREKAAAAASAAAFPEHDETARLDLPFDARAYFPETIPPSYLGNLTMIHQVHLPLSILTSPTYPLSSTAEAIRSVAGKVTTQSVLSAYNLCKTRTGSERSLTLDNLRVDGNGLIITSFAGFDSNSISFGSGQGSVFGNGGRPDAVRSLVGAISKVFRYCAILPRKSKGGVEFVATLSDDEVECLEDDGEFGRYAVFVS</sequence>
<dbReference type="Pfam" id="PF02458">
    <property type="entry name" value="Transferase"/>
    <property type="match status" value="1"/>
</dbReference>
<keyword evidence="3" id="KW-1185">Reference proteome</keyword>
<protein>
    <recommendedName>
        <fullName evidence="4">Trichothecene 3-O-acetyltransferase</fullName>
    </recommendedName>
</protein>
<dbReference type="GO" id="GO:0016747">
    <property type="term" value="F:acyltransferase activity, transferring groups other than amino-acyl groups"/>
    <property type="evidence" value="ECO:0007669"/>
    <property type="project" value="TreeGrafter"/>
</dbReference>